<organism evidence="2 3">
    <name type="scientific">Sphaerisporangium rufum</name>
    <dbReference type="NCBI Taxonomy" id="1381558"/>
    <lineage>
        <taxon>Bacteria</taxon>
        <taxon>Bacillati</taxon>
        <taxon>Actinomycetota</taxon>
        <taxon>Actinomycetes</taxon>
        <taxon>Streptosporangiales</taxon>
        <taxon>Streptosporangiaceae</taxon>
        <taxon>Sphaerisporangium</taxon>
    </lineage>
</organism>
<keyword evidence="1" id="KW-0812">Transmembrane</keyword>
<feature type="transmembrane region" description="Helical" evidence="1">
    <location>
        <begin position="88"/>
        <end position="110"/>
    </location>
</feature>
<dbReference type="AlphaFoldDB" id="A0A919RBF1"/>
<sequence>MRIPGRRTSWPAYAAIGWAAVYTLLGLYWWAGGAWFPFGTGDPRAADDGALLAGATAPVLGPVTVALGLAGVAAGWAMSRRVRRPRPVLLVFGWTLAALLAVVLPESRAIKYLPPLGFIAFFRPPDPPTLNFLVLLVGGLVWAAATLGYARATRGACAACGHGPGRRHGAGAPGAWAVRWGRPVTYLAIAAPWVYAASRIGWAFGVPIGVPAEFLDTINANNPGHGTMIMELVLAGLAIGGSILTVGLIRPWGEIFPRWIPWLAGRRVPPAFPVGCAGLVSVGVTAFGLSMSRGLPEFFAGGMVVDGYQMNPLWALPPLAFLVWGPALALAALAYDARHPARCWDPAHAAGPRGLVLKTRANP</sequence>
<evidence type="ECO:0000256" key="1">
    <source>
        <dbReference type="SAM" id="Phobius"/>
    </source>
</evidence>
<feature type="transmembrane region" description="Helical" evidence="1">
    <location>
        <begin position="12"/>
        <end position="31"/>
    </location>
</feature>
<feature type="transmembrane region" description="Helical" evidence="1">
    <location>
        <begin position="228"/>
        <end position="249"/>
    </location>
</feature>
<feature type="transmembrane region" description="Helical" evidence="1">
    <location>
        <begin position="312"/>
        <end position="335"/>
    </location>
</feature>
<feature type="transmembrane region" description="Helical" evidence="1">
    <location>
        <begin position="130"/>
        <end position="150"/>
    </location>
</feature>
<accession>A0A919RBF1</accession>
<feature type="transmembrane region" description="Helical" evidence="1">
    <location>
        <begin position="270"/>
        <end position="292"/>
    </location>
</feature>
<evidence type="ECO:0008006" key="4">
    <source>
        <dbReference type="Google" id="ProtNLM"/>
    </source>
</evidence>
<feature type="transmembrane region" description="Helical" evidence="1">
    <location>
        <begin position="51"/>
        <end position="76"/>
    </location>
</feature>
<dbReference type="EMBL" id="BOOU01000083">
    <property type="protein sequence ID" value="GII80887.1"/>
    <property type="molecule type" value="Genomic_DNA"/>
</dbReference>
<evidence type="ECO:0000313" key="2">
    <source>
        <dbReference type="EMBL" id="GII80887.1"/>
    </source>
</evidence>
<dbReference type="Proteomes" id="UP000655287">
    <property type="component" value="Unassembled WGS sequence"/>
</dbReference>
<name>A0A919RBF1_9ACTN</name>
<keyword evidence="1" id="KW-1133">Transmembrane helix</keyword>
<dbReference type="RefSeq" id="WP_203992294.1">
    <property type="nucleotide sequence ID" value="NZ_BOOU01000083.1"/>
</dbReference>
<feature type="transmembrane region" description="Helical" evidence="1">
    <location>
        <begin position="186"/>
        <end position="208"/>
    </location>
</feature>
<comment type="caution">
    <text evidence="2">The sequence shown here is derived from an EMBL/GenBank/DDBJ whole genome shotgun (WGS) entry which is preliminary data.</text>
</comment>
<proteinExistence type="predicted"/>
<gene>
    <name evidence="2" type="ORF">Sru01_58690</name>
</gene>
<protein>
    <recommendedName>
        <fullName evidence="4">DUF3995 domain-containing protein</fullName>
    </recommendedName>
</protein>
<reference evidence="2" key="1">
    <citation type="submission" date="2021-01" db="EMBL/GenBank/DDBJ databases">
        <title>Whole genome shotgun sequence of Sphaerisporangium rufum NBRC 109079.</title>
        <authorList>
            <person name="Komaki H."/>
            <person name="Tamura T."/>
        </authorList>
    </citation>
    <scope>NUCLEOTIDE SEQUENCE</scope>
    <source>
        <strain evidence="2">NBRC 109079</strain>
    </source>
</reference>
<evidence type="ECO:0000313" key="3">
    <source>
        <dbReference type="Proteomes" id="UP000655287"/>
    </source>
</evidence>
<keyword evidence="1" id="KW-0472">Membrane</keyword>
<keyword evidence="3" id="KW-1185">Reference proteome</keyword>